<protein>
    <submittedName>
        <fullName evidence="1">DNAse I-like superfamily protein</fullName>
    </submittedName>
</protein>
<gene>
    <name evidence="1" type="ORF">Adt_04422</name>
</gene>
<reference evidence="2" key="1">
    <citation type="submission" date="2024-07" db="EMBL/GenBank/DDBJ databases">
        <title>Two chromosome-level genome assemblies of Korean endemic species Abeliophyllum distichum and Forsythia ovata (Oleaceae).</title>
        <authorList>
            <person name="Jang H."/>
        </authorList>
    </citation>
    <scope>NUCLEOTIDE SEQUENCE [LARGE SCALE GENOMIC DNA]</scope>
</reference>
<name>A0ABD1W1C9_9LAMI</name>
<proteinExistence type="predicted"/>
<dbReference type="PANTHER" id="PTHR33710">
    <property type="entry name" value="BNAC02G09200D PROTEIN"/>
    <property type="match status" value="1"/>
</dbReference>
<dbReference type="SUPFAM" id="SSF56219">
    <property type="entry name" value="DNase I-like"/>
    <property type="match status" value="1"/>
</dbReference>
<evidence type="ECO:0000313" key="2">
    <source>
        <dbReference type="Proteomes" id="UP001604336"/>
    </source>
</evidence>
<dbReference type="AlphaFoldDB" id="A0ABD1W1C9"/>
<accession>A0ABD1W1C9</accession>
<keyword evidence="2" id="KW-1185">Reference proteome</keyword>
<sequence length="262" mass="29649">MMMDCGLTDASYSGSQYTWTNGRVWKRLDRVLINSAVGSACSRFSVRHLNRSTSDHSPLLIQWSSDDDLGPRPFRFLNVWSRHHDFLSFAQAGLNQTLSIEEAFWKQKAGARWVCEGDHNTSYFHSMVQGRRIRSRIRSITSATGAVLDSQETIQPSAVSFFQDLLSAAPQPVDPIRPDIIPRLVSDEDNLQLNRTPTLAEVREAIFSIDPDSVAGPDGFSSHFFQECWDIISDDVFQAVLDFFAWGAFSERLFSYFYSADS</sequence>
<dbReference type="InterPro" id="IPR036691">
    <property type="entry name" value="Endo/exonu/phosph_ase_sf"/>
</dbReference>
<evidence type="ECO:0000313" key="1">
    <source>
        <dbReference type="EMBL" id="KAL2543444.1"/>
    </source>
</evidence>
<dbReference type="Gene3D" id="3.60.10.10">
    <property type="entry name" value="Endonuclease/exonuclease/phosphatase"/>
    <property type="match status" value="1"/>
</dbReference>
<dbReference type="PANTHER" id="PTHR33710:SF62">
    <property type="entry name" value="DUF4283 DOMAIN PROTEIN"/>
    <property type="match status" value="1"/>
</dbReference>
<dbReference type="Proteomes" id="UP001604336">
    <property type="component" value="Unassembled WGS sequence"/>
</dbReference>
<comment type="caution">
    <text evidence="1">The sequence shown here is derived from an EMBL/GenBank/DDBJ whole genome shotgun (WGS) entry which is preliminary data.</text>
</comment>
<organism evidence="1 2">
    <name type="scientific">Abeliophyllum distichum</name>
    <dbReference type="NCBI Taxonomy" id="126358"/>
    <lineage>
        <taxon>Eukaryota</taxon>
        <taxon>Viridiplantae</taxon>
        <taxon>Streptophyta</taxon>
        <taxon>Embryophyta</taxon>
        <taxon>Tracheophyta</taxon>
        <taxon>Spermatophyta</taxon>
        <taxon>Magnoliopsida</taxon>
        <taxon>eudicotyledons</taxon>
        <taxon>Gunneridae</taxon>
        <taxon>Pentapetalae</taxon>
        <taxon>asterids</taxon>
        <taxon>lamiids</taxon>
        <taxon>Lamiales</taxon>
        <taxon>Oleaceae</taxon>
        <taxon>Forsythieae</taxon>
        <taxon>Abeliophyllum</taxon>
    </lineage>
</organism>
<dbReference type="EMBL" id="JBFOLK010000001">
    <property type="protein sequence ID" value="KAL2543444.1"/>
    <property type="molecule type" value="Genomic_DNA"/>
</dbReference>